<dbReference type="Proteomes" id="UP000198211">
    <property type="component" value="Unassembled WGS sequence"/>
</dbReference>
<gene>
    <name evidence="1" type="ORF">PHMEG_00039539</name>
</gene>
<evidence type="ECO:0000313" key="2">
    <source>
        <dbReference type="Proteomes" id="UP000198211"/>
    </source>
</evidence>
<keyword evidence="1" id="KW-0695">RNA-directed DNA polymerase</keyword>
<keyword evidence="1" id="KW-0548">Nucleotidyltransferase</keyword>
<accession>A0A225UFN4</accession>
<organism evidence="1 2">
    <name type="scientific">Phytophthora megakarya</name>
    <dbReference type="NCBI Taxonomy" id="4795"/>
    <lineage>
        <taxon>Eukaryota</taxon>
        <taxon>Sar</taxon>
        <taxon>Stramenopiles</taxon>
        <taxon>Oomycota</taxon>
        <taxon>Peronosporomycetes</taxon>
        <taxon>Peronosporales</taxon>
        <taxon>Peronosporaceae</taxon>
        <taxon>Phytophthora</taxon>
    </lineage>
</organism>
<dbReference type="EMBL" id="NBNE01019575">
    <property type="protein sequence ID" value="OWY91750.1"/>
    <property type="molecule type" value="Genomic_DNA"/>
</dbReference>
<reference evidence="2" key="1">
    <citation type="submission" date="2017-03" db="EMBL/GenBank/DDBJ databases">
        <title>Phytopthora megakarya and P. palmivora, two closely related causual agents of cacao black pod achieved similar genome size and gene model numbers by different mechanisms.</title>
        <authorList>
            <person name="Ali S."/>
            <person name="Shao J."/>
            <person name="Larry D.J."/>
            <person name="Kronmiller B."/>
            <person name="Shen D."/>
            <person name="Strem M.D."/>
            <person name="Melnick R.L."/>
            <person name="Guiltinan M.J."/>
            <person name="Tyler B.M."/>
            <person name="Meinhardt L.W."/>
            <person name="Bailey B.A."/>
        </authorList>
    </citation>
    <scope>NUCLEOTIDE SEQUENCE [LARGE SCALE GENOMIC DNA]</scope>
    <source>
        <strain evidence="2">zdho120</strain>
    </source>
</reference>
<comment type="caution">
    <text evidence="1">The sequence shown here is derived from an EMBL/GenBank/DDBJ whole genome shotgun (WGS) entry which is preliminary data.</text>
</comment>
<evidence type="ECO:0000313" key="1">
    <source>
        <dbReference type="EMBL" id="OWY91750.1"/>
    </source>
</evidence>
<dbReference type="AlphaFoldDB" id="A0A225UFN4"/>
<proteinExistence type="predicted"/>
<protein>
    <submittedName>
        <fullName evidence="1">Reverse transcriptase</fullName>
    </submittedName>
</protein>
<name>A0A225UFN4_9STRA</name>
<sequence>MDPPPFVGDQPDRRIWTSPGTQINNMMNVYTTMKDVICPRKMSTIRQTPEEIERLRQRIWKFRHLLIGKGNALPPAARGVVCDIDVGGARPIALKCRKLRIQFREKLADLIKGLL</sequence>
<dbReference type="GO" id="GO:0003964">
    <property type="term" value="F:RNA-directed DNA polymerase activity"/>
    <property type="evidence" value="ECO:0007669"/>
    <property type="project" value="UniProtKB-KW"/>
</dbReference>
<dbReference type="OrthoDB" id="120907at2759"/>
<keyword evidence="1" id="KW-0808">Transferase</keyword>
<keyword evidence="2" id="KW-1185">Reference proteome</keyword>